<gene>
    <name evidence="1" type="ORF">KHLLAP_LOCUS12364</name>
</gene>
<dbReference type="EMBL" id="CAUWAG010000018">
    <property type="protein sequence ID" value="CAJ2511896.1"/>
    <property type="molecule type" value="Genomic_DNA"/>
</dbReference>
<dbReference type="AlphaFoldDB" id="A0AAI8VVM3"/>
<accession>A0AAI8VVM3</accession>
<sequence>MAALGLQSVPVDVLVSLPDYLHNIEDYTNLSSTCRTLRECMAAATPNHILRLAAAQSKIFCRPSPDFLIAATARELGNWARESDTNEQELALRMEEGVDALLDLALEHCGLTMQCIRELHLLRFSCVGKQWYALPDFWNGGADDAYTIASDPPTTFFHLATYGELFGPDFEAILDQTDARRLGVDTRLEYIKYCVPDFATTCPTRDEVEPRRRIKNTGPYATPNESGPRWRPHWKAFRAKAGPDFQEDFDDGWWYDEGVDQNWRQRLWEDIMVCQGLEGLGMIRPGSLQDSWIPKVKVWRDKIAKLERARAGKSWKAGYFRIPLSAWGSEDLCQRLCYGNMMVD</sequence>
<name>A0AAI8VVM3_9PEZI</name>
<organism evidence="1 2">
    <name type="scientific">Anthostomella pinea</name>
    <dbReference type="NCBI Taxonomy" id="933095"/>
    <lineage>
        <taxon>Eukaryota</taxon>
        <taxon>Fungi</taxon>
        <taxon>Dikarya</taxon>
        <taxon>Ascomycota</taxon>
        <taxon>Pezizomycotina</taxon>
        <taxon>Sordariomycetes</taxon>
        <taxon>Xylariomycetidae</taxon>
        <taxon>Xylariales</taxon>
        <taxon>Xylariaceae</taxon>
        <taxon>Anthostomella</taxon>
    </lineage>
</organism>
<protein>
    <submittedName>
        <fullName evidence="1">Uu.00g075210.m01.CDS01</fullName>
    </submittedName>
</protein>
<comment type="caution">
    <text evidence="1">The sequence shown here is derived from an EMBL/GenBank/DDBJ whole genome shotgun (WGS) entry which is preliminary data.</text>
</comment>
<evidence type="ECO:0000313" key="2">
    <source>
        <dbReference type="Proteomes" id="UP001295740"/>
    </source>
</evidence>
<reference evidence="1" key="1">
    <citation type="submission" date="2023-10" db="EMBL/GenBank/DDBJ databases">
        <authorList>
            <person name="Hackl T."/>
        </authorList>
    </citation>
    <scope>NUCLEOTIDE SEQUENCE</scope>
</reference>
<proteinExistence type="predicted"/>
<evidence type="ECO:0000313" key="1">
    <source>
        <dbReference type="EMBL" id="CAJ2511896.1"/>
    </source>
</evidence>
<dbReference type="Proteomes" id="UP001295740">
    <property type="component" value="Unassembled WGS sequence"/>
</dbReference>
<keyword evidence="2" id="KW-1185">Reference proteome</keyword>